<proteinExistence type="predicted"/>
<dbReference type="STRING" id="1082931.KKY_3042"/>
<evidence type="ECO:0000256" key="1">
    <source>
        <dbReference type="ARBA" id="ARBA00023015"/>
    </source>
</evidence>
<evidence type="ECO:0000313" key="6">
    <source>
        <dbReference type="Proteomes" id="UP000008850"/>
    </source>
</evidence>
<keyword evidence="1" id="KW-0805">Transcription regulation</keyword>
<sequence length="240" mass="25887">MISQIEDAGRQSGTLVVQVANILRKAILSGEYKPGDKLPSEARLTEVHGVSRTVVREAIAALRSDGLVEPRRGAGVFVLEQVAAPGLPFQNVDHARISSIIELLELRAAVEVEAAGLAAVRRSPIQEEVILDRHRAVGACIAEGEPTSVADFALHQAIAEATSNPRFVEFIALMGQNAIPRAALSDSTGEVSKDYLGQIHEEHARIVGAISNGDAEEAREAMRVHLLGSQRRYRALLQNR</sequence>
<dbReference type="InterPro" id="IPR036390">
    <property type="entry name" value="WH_DNA-bd_sf"/>
</dbReference>
<dbReference type="CDD" id="cd07377">
    <property type="entry name" value="WHTH_GntR"/>
    <property type="match status" value="1"/>
</dbReference>
<evidence type="ECO:0000259" key="4">
    <source>
        <dbReference type="PROSITE" id="PS50949"/>
    </source>
</evidence>
<dbReference type="Pfam" id="PF00392">
    <property type="entry name" value="GntR"/>
    <property type="match status" value="1"/>
</dbReference>
<dbReference type="SMART" id="SM00345">
    <property type="entry name" value="HTH_GNTR"/>
    <property type="match status" value="1"/>
</dbReference>
<feature type="domain" description="HTH gntR-type" evidence="4">
    <location>
        <begin position="13"/>
        <end position="81"/>
    </location>
</feature>
<dbReference type="GO" id="GO:0003677">
    <property type="term" value="F:DNA binding"/>
    <property type="evidence" value="ECO:0007669"/>
    <property type="project" value="UniProtKB-KW"/>
</dbReference>
<organism evidence="5 6">
    <name type="scientific">Pelagibacterium halotolerans (strain DSM 22347 / JCM 15775 / CGMCC 1.7692 / B2)</name>
    <dbReference type="NCBI Taxonomy" id="1082931"/>
    <lineage>
        <taxon>Bacteria</taxon>
        <taxon>Pseudomonadati</taxon>
        <taxon>Pseudomonadota</taxon>
        <taxon>Alphaproteobacteria</taxon>
        <taxon>Hyphomicrobiales</taxon>
        <taxon>Devosiaceae</taxon>
        <taxon>Pelagibacterium</taxon>
    </lineage>
</organism>
<dbReference type="SUPFAM" id="SSF46785">
    <property type="entry name" value="Winged helix' DNA-binding domain"/>
    <property type="match status" value="1"/>
</dbReference>
<dbReference type="PATRIC" id="fig|1082931.4.peg.2998"/>
<dbReference type="PANTHER" id="PTHR43537:SF5">
    <property type="entry name" value="UXU OPERON TRANSCRIPTIONAL REGULATOR"/>
    <property type="match status" value="1"/>
</dbReference>
<dbReference type="Proteomes" id="UP000008850">
    <property type="component" value="Chromosome"/>
</dbReference>
<dbReference type="AlphaFoldDB" id="G4RFN3"/>
<dbReference type="GO" id="GO:0003700">
    <property type="term" value="F:DNA-binding transcription factor activity"/>
    <property type="evidence" value="ECO:0007669"/>
    <property type="project" value="InterPro"/>
</dbReference>
<dbReference type="Gene3D" id="1.10.10.10">
    <property type="entry name" value="Winged helix-like DNA-binding domain superfamily/Winged helix DNA-binding domain"/>
    <property type="match status" value="1"/>
</dbReference>
<evidence type="ECO:0000313" key="5">
    <source>
        <dbReference type="EMBL" id="AEQ53035.1"/>
    </source>
</evidence>
<dbReference type="EMBL" id="CP003075">
    <property type="protein sequence ID" value="AEQ53035.1"/>
    <property type="molecule type" value="Genomic_DNA"/>
</dbReference>
<dbReference type="PROSITE" id="PS50949">
    <property type="entry name" value="HTH_GNTR"/>
    <property type="match status" value="1"/>
</dbReference>
<dbReference type="PRINTS" id="PR00035">
    <property type="entry name" value="HTHGNTR"/>
</dbReference>
<dbReference type="Gene3D" id="1.20.120.530">
    <property type="entry name" value="GntR ligand-binding domain-like"/>
    <property type="match status" value="1"/>
</dbReference>
<dbReference type="InterPro" id="IPR000524">
    <property type="entry name" value="Tscrpt_reg_HTH_GntR"/>
</dbReference>
<dbReference type="InterPro" id="IPR011711">
    <property type="entry name" value="GntR_C"/>
</dbReference>
<dbReference type="HOGENOM" id="CLU_017584_9_1_5"/>
<dbReference type="InterPro" id="IPR008920">
    <property type="entry name" value="TF_FadR/GntR_C"/>
</dbReference>
<dbReference type="eggNOG" id="COG2186">
    <property type="taxonomic scope" value="Bacteria"/>
</dbReference>
<evidence type="ECO:0000256" key="3">
    <source>
        <dbReference type="ARBA" id="ARBA00023163"/>
    </source>
</evidence>
<keyword evidence="2" id="KW-0238">DNA-binding</keyword>
<dbReference type="SMART" id="SM00895">
    <property type="entry name" value="FCD"/>
    <property type="match status" value="1"/>
</dbReference>
<protein>
    <submittedName>
        <fullName evidence="5">Transcriptional regulator, GntR family</fullName>
    </submittedName>
</protein>
<dbReference type="Pfam" id="PF07729">
    <property type="entry name" value="FCD"/>
    <property type="match status" value="1"/>
</dbReference>
<keyword evidence="6" id="KW-1185">Reference proteome</keyword>
<dbReference type="RefSeq" id="WP_014132182.1">
    <property type="nucleotide sequence ID" value="NC_016078.1"/>
</dbReference>
<dbReference type="InterPro" id="IPR036388">
    <property type="entry name" value="WH-like_DNA-bd_sf"/>
</dbReference>
<dbReference type="PANTHER" id="PTHR43537">
    <property type="entry name" value="TRANSCRIPTIONAL REGULATOR, GNTR FAMILY"/>
    <property type="match status" value="1"/>
</dbReference>
<name>G4RFN3_PELHB</name>
<keyword evidence="3" id="KW-0804">Transcription</keyword>
<gene>
    <name evidence="5" type="ordered locus">KKY_3042</name>
</gene>
<reference evidence="5 6" key="1">
    <citation type="journal article" date="2012" name="J. Bacteriol.">
        <title>Complete genome sequence of Pelagibacterium halotolerans B2T.</title>
        <authorList>
            <person name="Huo Y.Y."/>
            <person name="Cheng H."/>
            <person name="Han X.F."/>
            <person name="Jiang X.W."/>
            <person name="Sun C."/>
            <person name="Zhang X.Q."/>
            <person name="Zhu X.F."/>
            <person name="Liu Y.F."/>
            <person name="Li P.F."/>
            <person name="Ni P.X."/>
            <person name="Wu M."/>
        </authorList>
    </citation>
    <scope>NUCLEOTIDE SEQUENCE [LARGE SCALE GENOMIC DNA]</scope>
    <source>
        <strain evidence="6">DSM 22347 / JCM 15775 / CGMCC 1.7692 / B2</strain>
    </source>
</reference>
<accession>G4RFN3</accession>
<evidence type="ECO:0000256" key="2">
    <source>
        <dbReference type="ARBA" id="ARBA00023125"/>
    </source>
</evidence>
<dbReference type="SUPFAM" id="SSF48008">
    <property type="entry name" value="GntR ligand-binding domain-like"/>
    <property type="match status" value="1"/>
</dbReference>
<dbReference type="KEGG" id="phl:KKY_3042"/>